<organism evidence="1">
    <name type="scientific">Ixodes ricinus</name>
    <name type="common">Common tick</name>
    <name type="synonym">Acarus ricinus</name>
    <dbReference type="NCBI Taxonomy" id="34613"/>
    <lineage>
        <taxon>Eukaryota</taxon>
        <taxon>Metazoa</taxon>
        <taxon>Ecdysozoa</taxon>
        <taxon>Arthropoda</taxon>
        <taxon>Chelicerata</taxon>
        <taxon>Arachnida</taxon>
        <taxon>Acari</taxon>
        <taxon>Parasitiformes</taxon>
        <taxon>Ixodida</taxon>
        <taxon>Ixodoidea</taxon>
        <taxon>Ixodidae</taxon>
        <taxon>Ixodinae</taxon>
        <taxon>Ixodes</taxon>
    </lineage>
</organism>
<dbReference type="AlphaFoldDB" id="A0A6B0TWY1"/>
<name>A0A6B0TWY1_IXORI</name>
<reference evidence="1" key="1">
    <citation type="submission" date="2019-12" db="EMBL/GenBank/DDBJ databases">
        <title>An insight into the sialome of adult female Ixodes ricinus ticks feeding for 6 days.</title>
        <authorList>
            <person name="Perner J."/>
            <person name="Ribeiro J.M.C."/>
        </authorList>
    </citation>
    <scope>NUCLEOTIDE SEQUENCE</scope>
    <source>
        <strain evidence="1">Semi-engorged</strain>
        <tissue evidence="1">Salivary glands</tissue>
    </source>
</reference>
<protein>
    <submittedName>
        <fullName evidence="1">Putative secreted protein</fullName>
    </submittedName>
</protein>
<proteinExistence type="predicted"/>
<dbReference type="EMBL" id="GIFC01001755">
    <property type="protein sequence ID" value="MXU83838.1"/>
    <property type="molecule type" value="Transcribed_RNA"/>
</dbReference>
<evidence type="ECO:0000313" key="1">
    <source>
        <dbReference type="EMBL" id="MXU83838.1"/>
    </source>
</evidence>
<accession>A0A6B0TWY1</accession>
<sequence>MTSSRGAPTSLAAAGSSAAPPVRGFLATKHSMPLSDWAPYAASSGAAWAAPFSTCSFWRCVRRAVALKCRQQQTTQT</sequence>